<dbReference type="FunFam" id="4.10.280.10:FF:000083">
    <property type="entry name" value="Neuronal PAS domain protein 1"/>
    <property type="match status" value="1"/>
</dbReference>
<keyword evidence="4" id="KW-0238">DNA-binding</keyword>
<feature type="region of interest" description="Disordered" evidence="7">
    <location>
        <begin position="77"/>
        <end position="101"/>
    </location>
</feature>
<evidence type="ECO:0000259" key="8">
    <source>
        <dbReference type="PROSITE" id="PS50112"/>
    </source>
</evidence>
<evidence type="ECO:0000259" key="9">
    <source>
        <dbReference type="PROSITE" id="PS50888"/>
    </source>
</evidence>
<dbReference type="GO" id="GO:0000977">
    <property type="term" value="F:RNA polymerase II transcription regulatory region sequence-specific DNA binding"/>
    <property type="evidence" value="ECO:0007669"/>
    <property type="project" value="TreeGrafter"/>
</dbReference>
<dbReference type="SUPFAM" id="SSF55785">
    <property type="entry name" value="PYP-like sensor domain (PAS domain)"/>
    <property type="match status" value="2"/>
</dbReference>
<keyword evidence="5" id="KW-0804">Transcription</keyword>
<dbReference type="Pfam" id="PF00989">
    <property type="entry name" value="PAS"/>
    <property type="match status" value="1"/>
</dbReference>
<dbReference type="Gene3D" id="3.30.450.20">
    <property type="entry name" value="PAS domain"/>
    <property type="match status" value="2"/>
</dbReference>
<evidence type="ECO:0000256" key="5">
    <source>
        <dbReference type="ARBA" id="ARBA00023163"/>
    </source>
</evidence>
<dbReference type="InterPro" id="IPR011598">
    <property type="entry name" value="bHLH_dom"/>
</dbReference>
<dbReference type="SUPFAM" id="SSF47459">
    <property type="entry name" value="HLH, helix-loop-helix DNA-binding domain"/>
    <property type="match status" value="1"/>
</dbReference>
<name>A0AAD9QHW2_ACRCE</name>
<dbReference type="PROSITE" id="PS50112">
    <property type="entry name" value="PAS"/>
    <property type="match status" value="1"/>
</dbReference>
<feature type="region of interest" description="Disordered" evidence="7">
    <location>
        <begin position="869"/>
        <end position="911"/>
    </location>
</feature>
<evidence type="ECO:0000313" key="11">
    <source>
        <dbReference type="Proteomes" id="UP001249851"/>
    </source>
</evidence>
<dbReference type="GO" id="GO:0000981">
    <property type="term" value="F:DNA-binding transcription factor activity, RNA polymerase II-specific"/>
    <property type="evidence" value="ECO:0007669"/>
    <property type="project" value="TreeGrafter"/>
</dbReference>
<dbReference type="Pfam" id="PF23171">
    <property type="entry name" value="bHLH_HIF1A"/>
    <property type="match status" value="1"/>
</dbReference>
<keyword evidence="6" id="KW-0539">Nucleus</keyword>
<dbReference type="SMART" id="SM00091">
    <property type="entry name" value="PAS"/>
    <property type="match status" value="2"/>
</dbReference>
<dbReference type="PANTHER" id="PTHR23043">
    <property type="entry name" value="HYPOXIA-INDUCIBLE FACTOR 1 ALPHA"/>
    <property type="match status" value="1"/>
</dbReference>
<dbReference type="SMART" id="SM00086">
    <property type="entry name" value="PAC"/>
    <property type="match status" value="1"/>
</dbReference>
<feature type="domain" description="PAS" evidence="8">
    <location>
        <begin position="154"/>
        <end position="217"/>
    </location>
</feature>
<organism evidence="10 11">
    <name type="scientific">Acropora cervicornis</name>
    <name type="common">Staghorn coral</name>
    <dbReference type="NCBI Taxonomy" id="6130"/>
    <lineage>
        <taxon>Eukaryota</taxon>
        <taxon>Metazoa</taxon>
        <taxon>Cnidaria</taxon>
        <taxon>Anthozoa</taxon>
        <taxon>Hexacorallia</taxon>
        <taxon>Scleractinia</taxon>
        <taxon>Astrocoeniina</taxon>
        <taxon>Acroporidae</taxon>
        <taxon>Acropora</taxon>
    </lineage>
</organism>
<dbReference type="Proteomes" id="UP001249851">
    <property type="component" value="Unassembled WGS sequence"/>
</dbReference>
<keyword evidence="3" id="KW-0805">Transcription regulation</keyword>
<dbReference type="FunFam" id="3.30.450.20:FF:000021">
    <property type="entry name" value="Neuronal PAS domain-containing protein 3"/>
    <property type="match status" value="1"/>
</dbReference>
<evidence type="ECO:0000256" key="4">
    <source>
        <dbReference type="ARBA" id="ARBA00023125"/>
    </source>
</evidence>
<dbReference type="InterPro" id="IPR013767">
    <property type="entry name" value="PAS_fold"/>
</dbReference>
<evidence type="ECO:0000256" key="7">
    <source>
        <dbReference type="SAM" id="MobiDB-lite"/>
    </source>
</evidence>
<comment type="caution">
    <text evidence="10">The sequence shown here is derived from an EMBL/GenBank/DDBJ whole genome shotgun (WGS) entry which is preliminary data.</text>
</comment>
<comment type="subcellular location">
    <subcellularLocation>
        <location evidence="1">Nucleus</location>
    </subcellularLocation>
</comment>
<evidence type="ECO:0000313" key="10">
    <source>
        <dbReference type="EMBL" id="KAK2561643.1"/>
    </source>
</evidence>
<feature type="compositionally biased region" description="Polar residues" evidence="7">
    <location>
        <begin position="898"/>
        <end position="911"/>
    </location>
</feature>
<dbReference type="Pfam" id="PF14598">
    <property type="entry name" value="PAS_11"/>
    <property type="match status" value="1"/>
</dbReference>
<evidence type="ECO:0000256" key="2">
    <source>
        <dbReference type="ARBA" id="ARBA00022737"/>
    </source>
</evidence>
<dbReference type="Gene3D" id="4.10.280.10">
    <property type="entry name" value="Helix-loop-helix DNA-binding domain"/>
    <property type="match status" value="1"/>
</dbReference>
<evidence type="ECO:0000256" key="3">
    <source>
        <dbReference type="ARBA" id="ARBA00023015"/>
    </source>
</evidence>
<protein>
    <submittedName>
        <fullName evidence="10">Neuronal PAS domain-containing protein 3</fullName>
    </submittedName>
</protein>
<dbReference type="InterPro" id="IPR001610">
    <property type="entry name" value="PAC"/>
</dbReference>
<dbReference type="CDD" id="cd00130">
    <property type="entry name" value="PAS"/>
    <property type="match status" value="2"/>
</dbReference>
<dbReference type="InterPro" id="IPR000014">
    <property type="entry name" value="PAS"/>
</dbReference>
<evidence type="ECO:0000256" key="1">
    <source>
        <dbReference type="ARBA" id="ARBA00004123"/>
    </source>
</evidence>
<reference evidence="10" key="2">
    <citation type="journal article" date="2023" name="Science">
        <title>Genomic signatures of disease resistance in endangered staghorn corals.</title>
        <authorList>
            <person name="Vollmer S.V."/>
            <person name="Selwyn J.D."/>
            <person name="Despard B.A."/>
            <person name="Roesel C.L."/>
        </authorList>
    </citation>
    <scope>NUCLEOTIDE SEQUENCE</scope>
    <source>
        <strain evidence="10">K2</strain>
    </source>
</reference>
<feature type="compositionally biased region" description="Low complexity" evidence="7">
    <location>
        <begin position="85"/>
        <end position="100"/>
    </location>
</feature>
<dbReference type="InterPro" id="IPR036638">
    <property type="entry name" value="HLH_DNA-bd_sf"/>
</dbReference>
<keyword evidence="11" id="KW-1185">Reference proteome</keyword>
<evidence type="ECO:0000256" key="6">
    <source>
        <dbReference type="ARBA" id="ARBA00023242"/>
    </source>
</evidence>
<dbReference type="EMBL" id="JARQWQ010000032">
    <property type="protein sequence ID" value="KAK2561643.1"/>
    <property type="molecule type" value="Genomic_DNA"/>
</dbReference>
<dbReference type="SMART" id="SM00353">
    <property type="entry name" value="HLH"/>
    <property type="match status" value="1"/>
</dbReference>
<dbReference type="InterPro" id="IPR035965">
    <property type="entry name" value="PAS-like_dom_sf"/>
</dbReference>
<dbReference type="AlphaFoldDB" id="A0AAD9QHW2"/>
<sequence length="1051" mass="115378">MEVEQFVFVIETGAVEQRKERSRDAARSRRGKENAQFDELAKLLPLPSAITSQLDKASIVRLTISYLNMRQFNIHKQSRGHRLRSSGSFPSETSTSPPSDTDVDILFTSSGISSPNSPATSPTIVPGPSSGSVVPYNPGDITLQDLAANSGIFLLQALDGFLLVLSSEGKVLYVSETVSNHLGLSQVELTGSNISNYIHHEDHTDLFGMLESAREEVEHPNDQPGSRAYTDNIPFFGGEQPFNNSDDVPDKEKPKSFFMRMKCTLVRRGGSYTKSSGFKVIHCMGRMRRYQAKGIPEAKYAFVTIGQPLPTMNINELPLECDMFVSRVNMDLKIVYCEGRIHKFMDYFARDIVGISAYDFYHANDVTAIQGHHAKFLSKGQVLTKYYRWMNKNGGWVWMQTKASLIPHPTNPDLKQMLCLNYIVSEVEHRGVVLGMTQLEDKPQLESRSYITEVENEADDTGELKDAQYDEEVMVYPKWHENSDKLLPKPTVMDTLALSRTGYPKTTDIGPPMTDEVFTTMADSLTKVSAVTSLSKRYSAKANEGSASTLDEDFEDLEEILGNLNKIDCEIVNFVANGTDTSSSTAAPLPEASLDNMLRGNWMGGVSSNGAVLSGTMLGAPKMELDESMNFNEQTSQAIGIPSQPIGNLPVGSYPDDVKPGLISLDGEPMFQVPNSKRRAVNNPCMFNNASSTVVRNVQPNGSQQRYVSSSSNVPVAGSLQELPGTGSTNNLGTSVVSVRIPAYVSNQPVNVIERRGPVEGSVMDSTTSMGSQTMDAKESQLQFAQLLKEVLPDSISYSDEYVVDLVDEMMIDREDQSQRIENDQRLASLLQQGNLVQPDVFIKQEVVTPTMAQQTFAYPTVSNSVARQQCQPPLPSSSFTSTSNANGDEGMFVGSPHGSQNGTVTNHGSLGNFQNGNVQFSSQEDSNMNFLNSLSNLTRLPGNASWNSNLLPKQNAQQQDLRTFVQNANNVSTPVQSPASGLLPSRYSMVPQNGSRLPHGNALDVNISRNMSELDCLLQTGQLPTSSYQNINGAGLLLNNQTFVNMNRKL</sequence>
<feature type="domain" description="BHLH" evidence="9">
    <location>
        <begin position="17"/>
        <end position="70"/>
    </location>
</feature>
<dbReference type="GO" id="GO:0005634">
    <property type="term" value="C:nucleus"/>
    <property type="evidence" value="ECO:0007669"/>
    <property type="project" value="UniProtKB-SubCell"/>
</dbReference>
<proteinExistence type="predicted"/>
<reference evidence="10" key="1">
    <citation type="journal article" date="2023" name="G3 (Bethesda)">
        <title>Whole genome assembly and annotation of the endangered Caribbean coral Acropora cervicornis.</title>
        <authorList>
            <person name="Selwyn J.D."/>
            <person name="Vollmer S.V."/>
        </authorList>
    </citation>
    <scope>NUCLEOTIDE SEQUENCE</scope>
    <source>
        <strain evidence="10">K2</strain>
    </source>
</reference>
<dbReference type="PANTHER" id="PTHR23043:SF17">
    <property type="entry name" value="PROTEIN SIMILAR"/>
    <property type="match status" value="1"/>
</dbReference>
<accession>A0AAD9QHW2</accession>
<dbReference type="PROSITE" id="PS50888">
    <property type="entry name" value="BHLH"/>
    <property type="match status" value="1"/>
</dbReference>
<gene>
    <name evidence="10" type="ORF">P5673_015646</name>
</gene>
<dbReference type="GO" id="GO:0046983">
    <property type="term" value="F:protein dimerization activity"/>
    <property type="evidence" value="ECO:0007669"/>
    <property type="project" value="InterPro"/>
</dbReference>
<keyword evidence="2" id="KW-0677">Repeat</keyword>